<dbReference type="InterPro" id="IPR003439">
    <property type="entry name" value="ABC_transporter-like_ATP-bd"/>
</dbReference>
<accession>A0AAU7FMP7</accession>
<gene>
    <name evidence="6" type="ORF">ABG082_03260</name>
</gene>
<dbReference type="Gene3D" id="3.40.50.300">
    <property type="entry name" value="P-loop containing nucleotide triphosphate hydrolases"/>
    <property type="match status" value="1"/>
</dbReference>
<dbReference type="InterPro" id="IPR027417">
    <property type="entry name" value="P-loop_NTPase"/>
</dbReference>
<dbReference type="CDD" id="cd03230">
    <property type="entry name" value="ABC_DR_subfamily_A"/>
    <property type="match status" value="1"/>
</dbReference>
<dbReference type="GO" id="GO:0005524">
    <property type="term" value="F:ATP binding"/>
    <property type="evidence" value="ECO:0007669"/>
    <property type="project" value="UniProtKB-KW"/>
</dbReference>
<dbReference type="Pfam" id="PF00005">
    <property type="entry name" value="ABC_tran"/>
    <property type="match status" value="1"/>
</dbReference>
<comment type="similarity">
    <text evidence="1">Belongs to the ABC transporter superfamily.</text>
</comment>
<evidence type="ECO:0000256" key="4">
    <source>
        <dbReference type="ARBA" id="ARBA00022840"/>
    </source>
</evidence>
<keyword evidence="4 6" id="KW-0067">ATP-binding</keyword>
<protein>
    <submittedName>
        <fullName evidence="6">ABC transporter ATP-binding protein</fullName>
    </submittedName>
</protein>
<proteinExistence type="inferred from homology"/>
<dbReference type="AlphaFoldDB" id="A0AAU7FMP7"/>
<evidence type="ECO:0000313" key="6">
    <source>
        <dbReference type="EMBL" id="XBM04799.1"/>
    </source>
</evidence>
<evidence type="ECO:0000256" key="2">
    <source>
        <dbReference type="ARBA" id="ARBA00022448"/>
    </source>
</evidence>
<feature type="domain" description="ABC transporter" evidence="5">
    <location>
        <begin position="4"/>
        <end position="234"/>
    </location>
</feature>
<dbReference type="PANTHER" id="PTHR42711">
    <property type="entry name" value="ABC TRANSPORTER ATP-BINDING PROTEIN"/>
    <property type="match status" value="1"/>
</dbReference>
<evidence type="ECO:0000256" key="1">
    <source>
        <dbReference type="ARBA" id="ARBA00005417"/>
    </source>
</evidence>
<keyword evidence="3" id="KW-0547">Nucleotide-binding</keyword>
<dbReference type="PANTHER" id="PTHR42711:SF5">
    <property type="entry name" value="ABC TRANSPORTER ATP-BINDING PROTEIN NATA"/>
    <property type="match status" value="1"/>
</dbReference>
<dbReference type="SMART" id="SM00382">
    <property type="entry name" value="AAA"/>
    <property type="match status" value="1"/>
</dbReference>
<dbReference type="InterPro" id="IPR003593">
    <property type="entry name" value="AAA+_ATPase"/>
</dbReference>
<dbReference type="EMBL" id="CP157353">
    <property type="protein sequence ID" value="XBM04799.1"/>
    <property type="molecule type" value="Genomic_DNA"/>
</dbReference>
<organism evidence="6">
    <name type="scientific">Bacillus sp. BS1807G30</name>
    <dbReference type="NCBI Taxonomy" id="3153756"/>
    <lineage>
        <taxon>Bacteria</taxon>
        <taxon>Bacillati</taxon>
        <taxon>Bacillota</taxon>
        <taxon>Bacilli</taxon>
        <taxon>Bacillales</taxon>
        <taxon>Bacillaceae</taxon>
        <taxon>Bacillus</taxon>
    </lineage>
</organism>
<dbReference type="InterPro" id="IPR050763">
    <property type="entry name" value="ABC_transporter_ATP-binding"/>
</dbReference>
<evidence type="ECO:0000256" key="3">
    <source>
        <dbReference type="ARBA" id="ARBA00022741"/>
    </source>
</evidence>
<dbReference type="SUPFAM" id="SSF52540">
    <property type="entry name" value="P-loop containing nucleoside triphosphate hydrolases"/>
    <property type="match status" value="1"/>
</dbReference>
<dbReference type="GO" id="GO:0016887">
    <property type="term" value="F:ATP hydrolysis activity"/>
    <property type="evidence" value="ECO:0007669"/>
    <property type="project" value="InterPro"/>
</dbReference>
<reference evidence="6" key="1">
    <citation type="submission" date="2024-05" db="EMBL/GenBank/DDBJ databases">
        <authorList>
            <person name="Liu Z."/>
        </authorList>
    </citation>
    <scope>NUCLEOTIDE SEQUENCE</scope>
    <source>
        <strain evidence="6">BS1807G30</strain>
    </source>
</reference>
<name>A0AAU7FMP7_9BACI</name>
<dbReference type="RefSeq" id="WP_053215855.1">
    <property type="nucleotide sequence ID" value="NZ_CP157353.1"/>
</dbReference>
<keyword evidence="2" id="KW-0813">Transport</keyword>
<dbReference type="PROSITE" id="PS50893">
    <property type="entry name" value="ABC_TRANSPORTER_2"/>
    <property type="match status" value="1"/>
</dbReference>
<sequence>MSLLSVRNLTKIFDGNKVVLDHISMDLKENDITFILGSNGAGKTTLLQILLGLIQKQEGDILYQGNNLSYPLSNEFKKKIGYISDQPLLIEYLTALENLEYISCIYNIKFSRNDFNGILQKYGLTEMDDKLVKNFSRGMRTKLNLCFLDIINPEIIYMDEPTIGLDVMSIQYLTSKILEFKKEGKTLLITSHDMAFVMQLAEHIYIIHGGKIKKMDDFKNHPSYSLKTFNEHIESNINSMKGG</sequence>
<evidence type="ECO:0000259" key="5">
    <source>
        <dbReference type="PROSITE" id="PS50893"/>
    </source>
</evidence>